<dbReference type="GO" id="GO:0005829">
    <property type="term" value="C:cytosol"/>
    <property type="evidence" value="ECO:0007669"/>
    <property type="project" value="TreeGrafter"/>
</dbReference>
<dbReference type="EMBL" id="AP021875">
    <property type="protein sequence ID" value="BBO76300.1"/>
    <property type="molecule type" value="Genomic_DNA"/>
</dbReference>
<dbReference type="KEGG" id="dwd:DSCW_37170"/>
<feature type="active site" description="Proton acceptor" evidence="7">
    <location>
        <position position="90"/>
    </location>
</feature>
<keyword evidence="7" id="KW-0479">Metal-binding</keyword>
<feature type="active site" description="Nucleophile" evidence="7">
    <location>
        <position position="266"/>
    </location>
</feature>
<comment type="catalytic activity">
    <reaction evidence="6 7">
        <text>7-aminomethyl-7-carbaguanine + guanosine(34) in tRNA = 7-aminomethyl-7-carbaguanosine(34) in tRNA + guanine</text>
        <dbReference type="Rhea" id="RHEA:24104"/>
        <dbReference type="Rhea" id="RHEA-COMP:10341"/>
        <dbReference type="Rhea" id="RHEA-COMP:10342"/>
        <dbReference type="ChEBI" id="CHEBI:16235"/>
        <dbReference type="ChEBI" id="CHEBI:58703"/>
        <dbReference type="ChEBI" id="CHEBI:74269"/>
        <dbReference type="ChEBI" id="CHEBI:82833"/>
        <dbReference type="EC" id="2.4.2.29"/>
    </reaction>
</comment>
<organism evidence="9 10">
    <name type="scientific">Desulfosarcina widdelii</name>
    <dbReference type="NCBI Taxonomy" id="947919"/>
    <lineage>
        <taxon>Bacteria</taxon>
        <taxon>Pseudomonadati</taxon>
        <taxon>Thermodesulfobacteriota</taxon>
        <taxon>Desulfobacteria</taxon>
        <taxon>Desulfobacterales</taxon>
        <taxon>Desulfosarcinaceae</taxon>
        <taxon>Desulfosarcina</taxon>
    </lineage>
</organism>
<dbReference type="AlphaFoldDB" id="A0A5K7Z6D6"/>
<evidence type="ECO:0000256" key="4">
    <source>
        <dbReference type="ARBA" id="ARBA00022694"/>
    </source>
</evidence>
<evidence type="ECO:0000256" key="6">
    <source>
        <dbReference type="ARBA" id="ARBA00050112"/>
    </source>
</evidence>
<evidence type="ECO:0000256" key="3">
    <source>
        <dbReference type="ARBA" id="ARBA00022679"/>
    </source>
</evidence>
<feature type="binding site" evidence="7">
    <location>
        <position position="309"/>
    </location>
    <ligand>
        <name>Zn(2+)</name>
        <dbReference type="ChEBI" id="CHEBI:29105"/>
    </ligand>
</feature>
<gene>
    <name evidence="9" type="primary">tgt-2</name>
    <name evidence="7" type="synonym">tgt</name>
    <name evidence="9" type="ORF">DSCW_37170</name>
</gene>
<dbReference type="OrthoDB" id="9805417at2"/>
<feature type="binding site" evidence="7">
    <location>
        <position position="189"/>
    </location>
    <ligand>
        <name>substrate</name>
    </ligand>
</feature>
<evidence type="ECO:0000259" key="8">
    <source>
        <dbReference type="Pfam" id="PF01702"/>
    </source>
</evidence>
<keyword evidence="7" id="KW-0862">Zinc</keyword>
<keyword evidence="4 7" id="KW-0819">tRNA processing</keyword>
<feature type="region of interest" description="RNA binding; important for wobble base 34 recognition" evidence="7">
    <location>
        <begin position="271"/>
        <end position="275"/>
    </location>
</feature>
<dbReference type="NCBIfam" id="TIGR00430">
    <property type="entry name" value="Q_tRNA_tgt"/>
    <property type="match status" value="1"/>
</dbReference>
<comment type="cofactor">
    <cofactor evidence="7">
        <name>Zn(2+)</name>
        <dbReference type="ChEBI" id="CHEBI:29105"/>
    </cofactor>
    <text evidence="7">Binds 1 zinc ion per subunit.</text>
</comment>
<evidence type="ECO:0000256" key="1">
    <source>
        <dbReference type="ARBA" id="ARBA00004691"/>
    </source>
</evidence>
<dbReference type="RefSeq" id="WP_155305139.1">
    <property type="nucleotide sequence ID" value="NZ_AP021875.1"/>
</dbReference>
<evidence type="ECO:0000256" key="5">
    <source>
        <dbReference type="ARBA" id="ARBA00022785"/>
    </source>
</evidence>
<reference evidence="9 10" key="1">
    <citation type="submission" date="2019-11" db="EMBL/GenBank/DDBJ databases">
        <title>Comparative genomics of hydrocarbon-degrading Desulfosarcina strains.</title>
        <authorList>
            <person name="Watanabe M."/>
            <person name="Kojima H."/>
            <person name="Fukui M."/>
        </authorList>
    </citation>
    <scope>NUCLEOTIDE SEQUENCE [LARGE SCALE GENOMIC DNA]</scope>
    <source>
        <strain evidence="9 10">PP31</strain>
    </source>
</reference>
<dbReference type="NCBIfam" id="TIGR00449">
    <property type="entry name" value="tgt_general"/>
    <property type="match status" value="1"/>
</dbReference>
<dbReference type="GO" id="GO:0046872">
    <property type="term" value="F:metal ion binding"/>
    <property type="evidence" value="ECO:0007669"/>
    <property type="project" value="UniProtKB-KW"/>
</dbReference>
<name>A0A5K7Z6D6_9BACT</name>
<dbReference type="GO" id="GO:0008616">
    <property type="term" value="P:tRNA queuosine(34) biosynthetic process"/>
    <property type="evidence" value="ECO:0007669"/>
    <property type="project" value="UniProtKB-UniRule"/>
</dbReference>
<keyword evidence="5 7" id="KW-0671">Queuosine biosynthesis</keyword>
<dbReference type="FunFam" id="3.20.20.105:FF:000001">
    <property type="entry name" value="Queuine tRNA-ribosyltransferase"/>
    <property type="match status" value="1"/>
</dbReference>
<dbReference type="UniPathway" id="UPA00392"/>
<feature type="binding site" evidence="7">
    <location>
        <position position="216"/>
    </location>
    <ligand>
        <name>substrate</name>
    </ligand>
</feature>
<dbReference type="InterPro" id="IPR002616">
    <property type="entry name" value="tRNA_ribo_trans-like"/>
</dbReference>
<keyword evidence="3 7" id="KW-0808">Transferase</keyword>
<dbReference type="Pfam" id="PF01702">
    <property type="entry name" value="TGT"/>
    <property type="match status" value="1"/>
</dbReference>
<comment type="subunit">
    <text evidence="7">Homodimer. Within each dimer, one monomer is responsible for RNA recognition and catalysis, while the other monomer binds to the replacement base PreQ1.</text>
</comment>
<feature type="domain" description="tRNA-guanine(15) transglycosylase-like" evidence="8">
    <location>
        <begin position="12"/>
        <end position="367"/>
    </location>
</feature>
<feature type="region of interest" description="RNA binding" evidence="7">
    <location>
        <begin position="247"/>
        <end position="253"/>
    </location>
</feature>
<evidence type="ECO:0000256" key="7">
    <source>
        <dbReference type="HAMAP-Rule" id="MF_00168"/>
    </source>
</evidence>
<evidence type="ECO:0000313" key="9">
    <source>
        <dbReference type="EMBL" id="BBO76300.1"/>
    </source>
</evidence>
<dbReference type="InterPro" id="IPR050076">
    <property type="entry name" value="ArchSynthase1/Queuine_TRR"/>
</dbReference>
<keyword evidence="10" id="KW-1185">Reference proteome</keyword>
<accession>A0A5K7Z6D6</accession>
<evidence type="ECO:0000313" key="10">
    <source>
        <dbReference type="Proteomes" id="UP000427769"/>
    </source>
</evidence>
<protein>
    <recommendedName>
        <fullName evidence="7">Queuine tRNA-ribosyltransferase</fullName>
        <ecNumber evidence="7">2.4.2.29</ecNumber>
    </recommendedName>
    <alternativeName>
        <fullName evidence="7">Guanine insertion enzyme</fullName>
    </alternativeName>
    <alternativeName>
        <fullName evidence="7">tRNA-guanine transglycosylase</fullName>
    </alternativeName>
</protein>
<sequence length="368" mass="41969">MIDFKLIVQSENARAGEFHTAHGKITTPVFMPVGTQATVKALTPEELKEVGAQIILGNTYHLYLRPGTEIVGRFEGLHRFMHWERPILTDSGGFQVFSLAKLRKLTEKGYQFQSHIDGSRHLFTPEKSIEVQICLNSDIIMCLDQCLEYPATHEQAVEALELTTRWAQRCKEYWEAETGGLNHLFGIVQGGMFTDLRQRSAEEIMGIDFPGYAIGGLSVGEPKELMMEMAAHTLPLLPADRPRYIMGVGTPEDLVELVDLGADMFDCVMPTRNARNGQLFTERGTINICNARFREDEGPVDTSCSCYTCRHYSRAYLRHLYTAREILAYRLNTIHNVHYYVNLVKEMREAILAGRFDRFKKAFYSKRQ</sequence>
<feature type="binding site" evidence="7">
    <location>
        <position position="306"/>
    </location>
    <ligand>
        <name>Zn(2+)</name>
        <dbReference type="ChEBI" id="CHEBI:29105"/>
    </ligand>
</feature>
<dbReference type="SUPFAM" id="SSF51713">
    <property type="entry name" value="tRNA-guanine transglycosylase"/>
    <property type="match status" value="1"/>
</dbReference>
<comment type="similarity">
    <text evidence="7">Belongs to the queuine tRNA-ribosyltransferase family.</text>
</comment>
<dbReference type="InterPro" id="IPR004803">
    <property type="entry name" value="TGT"/>
</dbReference>
<dbReference type="InterPro" id="IPR036511">
    <property type="entry name" value="TGT-like_sf"/>
</dbReference>
<keyword evidence="2 7" id="KW-0328">Glycosyltransferase</keyword>
<feature type="binding site" evidence="7">
    <location>
        <position position="304"/>
    </location>
    <ligand>
        <name>Zn(2+)</name>
        <dbReference type="ChEBI" id="CHEBI:29105"/>
    </ligand>
</feature>
<dbReference type="PANTHER" id="PTHR46499:SF1">
    <property type="entry name" value="QUEUINE TRNA-RIBOSYLTRANSFERASE"/>
    <property type="match status" value="1"/>
</dbReference>
<comment type="function">
    <text evidence="7">Catalyzes the base-exchange of a guanine (G) residue with the queuine precursor 7-aminomethyl-7-deazaguanine (PreQ1) at position 34 (anticodon wobble position) in tRNAs with GU(N) anticodons (tRNA-Asp, -Asn, -His and -Tyr). Catalysis occurs through a double-displacement mechanism. The nucleophile active site attacks the C1' of nucleotide 34 to detach the guanine base from the RNA, forming a covalent enzyme-RNA intermediate. The proton acceptor active site deprotonates the incoming PreQ1, allowing a nucleophilic attack on the C1' of the ribose to form the product. After dissociation, two additional enzymatic reactions on the tRNA convert PreQ1 to queuine (Q), resulting in the hypermodified nucleoside queuosine (7-(((4,5-cis-dihydroxy-2-cyclopenten-1-yl)amino)methyl)-7-deazaguanosine).</text>
</comment>
<dbReference type="Proteomes" id="UP000427769">
    <property type="component" value="Chromosome"/>
</dbReference>
<dbReference type="EC" id="2.4.2.29" evidence="7"/>
<feature type="binding site" evidence="7">
    <location>
        <position position="335"/>
    </location>
    <ligand>
        <name>Zn(2+)</name>
        <dbReference type="ChEBI" id="CHEBI:29105"/>
    </ligand>
</feature>
<feature type="binding site" evidence="7">
    <location>
        <position position="144"/>
    </location>
    <ligand>
        <name>substrate</name>
    </ligand>
</feature>
<dbReference type="PANTHER" id="PTHR46499">
    <property type="entry name" value="QUEUINE TRNA-RIBOSYLTRANSFERASE"/>
    <property type="match status" value="1"/>
</dbReference>
<feature type="binding site" evidence="7">
    <location>
        <begin position="90"/>
        <end position="94"/>
    </location>
    <ligand>
        <name>substrate</name>
    </ligand>
</feature>
<proteinExistence type="inferred from homology"/>
<dbReference type="HAMAP" id="MF_00168">
    <property type="entry name" value="Q_tRNA_Tgt"/>
    <property type="match status" value="1"/>
</dbReference>
<dbReference type="Gene3D" id="3.20.20.105">
    <property type="entry name" value="Queuine tRNA-ribosyltransferase-like"/>
    <property type="match status" value="1"/>
</dbReference>
<dbReference type="GO" id="GO:0008479">
    <property type="term" value="F:tRNA-guanosine(34) queuine transglycosylase activity"/>
    <property type="evidence" value="ECO:0007669"/>
    <property type="project" value="UniProtKB-UniRule"/>
</dbReference>
<comment type="pathway">
    <text evidence="1 7">tRNA modification; tRNA-queuosine biosynthesis.</text>
</comment>
<evidence type="ECO:0000256" key="2">
    <source>
        <dbReference type="ARBA" id="ARBA00022676"/>
    </source>
</evidence>